<protein>
    <recommendedName>
        <fullName evidence="1">Phosphoadenosine phosphosulphate reductase domain-containing protein</fullName>
    </recommendedName>
</protein>
<dbReference type="SUPFAM" id="SSF52402">
    <property type="entry name" value="Adenine nucleotide alpha hydrolases-like"/>
    <property type="match status" value="1"/>
</dbReference>
<evidence type="ECO:0000313" key="3">
    <source>
        <dbReference type="Proteomes" id="UP000075377"/>
    </source>
</evidence>
<dbReference type="PANTHER" id="PTHR43196:SF2">
    <property type="entry name" value="PHOSPHOADENOSINE PHOSPHOSULFATE REDUCTASE"/>
    <property type="match status" value="1"/>
</dbReference>
<proteinExistence type="predicted"/>
<organism evidence="2 3">
    <name type="scientific">Acetobacter malorum</name>
    <dbReference type="NCBI Taxonomy" id="178901"/>
    <lineage>
        <taxon>Bacteria</taxon>
        <taxon>Pseudomonadati</taxon>
        <taxon>Pseudomonadota</taxon>
        <taxon>Alphaproteobacteria</taxon>
        <taxon>Acetobacterales</taxon>
        <taxon>Acetobacteraceae</taxon>
        <taxon>Acetobacter</taxon>
    </lineage>
</organism>
<dbReference type="Pfam" id="PF01507">
    <property type="entry name" value="PAPS_reduct"/>
    <property type="match status" value="1"/>
</dbReference>
<dbReference type="InterPro" id="IPR014729">
    <property type="entry name" value="Rossmann-like_a/b/a_fold"/>
</dbReference>
<dbReference type="AlphaFoldDB" id="A0A149US13"/>
<evidence type="ECO:0000313" key="2">
    <source>
        <dbReference type="EMBL" id="KXV70526.1"/>
    </source>
</evidence>
<dbReference type="EMBL" id="LHZX01000221">
    <property type="protein sequence ID" value="KXV70526.1"/>
    <property type="molecule type" value="Genomic_DNA"/>
</dbReference>
<dbReference type="InterPro" id="IPR002500">
    <property type="entry name" value="PAPS_reduct_dom"/>
</dbReference>
<reference evidence="2 3" key="1">
    <citation type="submission" date="2015-06" db="EMBL/GenBank/DDBJ databases">
        <title>Improved classification and identification of acetic acid bacteria using matrix-assisted laser desorption/ionization time-of-flight mass spectrometry; Gluconobacter nephelii and Gluconobacter uchimurae are later heterotypic synonyms of Gluconobacter japonicus and Gluconobacter oxydans, respectively.</title>
        <authorList>
            <person name="Li L."/>
            <person name="Cleenwerck I."/>
            <person name="De Vuyst L."/>
            <person name="Vandamme P."/>
        </authorList>
    </citation>
    <scope>NUCLEOTIDE SEQUENCE [LARGE SCALE GENOMIC DNA]</scope>
    <source>
        <strain evidence="2 3">LMG 1699</strain>
    </source>
</reference>
<dbReference type="PANTHER" id="PTHR43196">
    <property type="entry name" value="SULFATE ADENYLYLTRANSFERASE SUBUNIT 2"/>
    <property type="match status" value="1"/>
</dbReference>
<comment type="caution">
    <text evidence="2">The sequence shown here is derived from an EMBL/GenBank/DDBJ whole genome shotgun (WGS) entry which is preliminary data.</text>
</comment>
<dbReference type="InterPro" id="IPR050128">
    <property type="entry name" value="Sulfate_adenylyltrnsfr_sub2"/>
</dbReference>
<dbReference type="GO" id="GO:0003824">
    <property type="term" value="F:catalytic activity"/>
    <property type="evidence" value="ECO:0007669"/>
    <property type="project" value="InterPro"/>
</dbReference>
<accession>A0A149US13</accession>
<evidence type="ECO:0000259" key="1">
    <source>
        <dbReference type="Pfam" id="PF01507"/>
    </source>
</evidence>
<dbReference type="PATRIC" id="fig|178901.14.peg.2327"/>
<dbReference type="RefSeq" id="WP_082789592.1">
    <property type="nucleotide sequence ID" value="NZ_LHZX01000221.1"/>
</dbReference>
<dbReference type="Gene3D" id="3.40.50.620">
    <property type="entry name" value="HUPs"/>
    <property type="match status" value="1"/>
</dbReference>
<gene>
    <name evidence="2" type="ORF">AD951_02655</name>
</gene>
<dbReference type="OrthoDB" id="9772814at2"/>
<dbReference type="Proteomes" id="UP000075377">
    <property type="component" value="Unassembled WGS sequence"/>
</dbReference>
<name>A0A149US13_9PROT</name>
<feature type="domain" description="Phosphoadenosine phosphosulphate reductase" evidence="1">
    <location>
        <begin position="154"/>
        <end position="255"/>
    </location>
</feature>
<sequence>MSCSLIHPSEPRRAGPSEIVTPDLASYDHIIIATSFGKDSVACHLRLLELGIDKIPGAMERIEWWHHDVDDDDPFMDWPITREYGKALSRHFEVPLYFSAREGGFRREMLKNNEQSGGYWFEGPRGRTYIPSQSKPNTRMQYPQVTADLRQRWCSPYLKIMVASTAITNQSRFCNGRTLFITGERAEESASRARYNPFQPHRNDARAGRLKRHIDHWMPVHHLTETEIWALFRKHQLLAAPPYYLGFSRFSCAGCIFGQADHFATIREIHPVLFKQLVEYDQTFNKTMKRGISLEELAARGTPFPAALENPELCRLALQTTWSGPVTTNNWQLPAGAYKASGGPV</sequence>